<feature type="domain" description="H repeat-associated protein N-terminal" evidence="3">
    <location>
        <begin position="33"/>
        <end position="119"/>
    </location>
</feature>
<reference evidence="5" key="1">
    <citation type="journal article" date="2019" name="Int. J. Syst. Evol. Microbiol.">
        <title>The Global Catalogue of Microorganisms (GCM) 10K type strain sequencing project: providing services to taxonomists for standard genome sequencing and annotation.</title>
        <authorList>
            <consortium name="The Broad Institute Genomics Platform"/>
            <consortium name="The Broad Institute Genome Sequencing Center for Infectious Disease"/>
            <person name="Wu L."/>
            <person name="Ma J."/>
        </authorList>
    </citation>
    <scope>NUCLEOTIDE SEQUENCE [LARGE SCALE GENOMIC DNA]</scope>
    <source>
        <strain evidence="5">JCM 17939</strain>
    </source>
</reference>
<accession>A0ABP8USY6</accession>
<feature type="region of interest" description="Disordered" evidence="1">
    <location>
        <begin position="169"/>
        <end position="197"/>
    </location>
</feature>
<dbReference type="PANTHER" id="PTHR30298">
    <property type="entry name" value="H REPEAT-ASSOCIATED PREDICTED TRANSPOSASE"/>
    <property type="match status" value="1"/>
</dbReference>
<dbReference type="EMBL" id="BAABHK010000017">
    <property type="protein sequence ID" value="GAA4636421.1"/>
    <property type="molecule type" value="Genomic_DNA"/>
</dbReference>
<gene>
    <name evidence="4" type="ORF">GCM10023196_086100</name>
</gene>
<organism evidence="4 5">
    <name type="scientific">Actinoallomurus vinaceus</name>
    <dbReference type="NCBI Taxonomy" id="1080074"/>
    <lineage>
        <taxon>Bacteria</taxon>
        <taxon>Bacillati</taxon>
        <taxon>Actinomycetota</taxon>
        <taxon>Actinomycetes</taxon>
        <taxon>Streptosporangiales</taxon>
        <taxon>Thermomonosporaceae</taxon>
        <taxon>Actinoallomurus</taxon>
    </lineage>
</organism>
<sequence length="197" mass="20867">MPFSLIGVLQRHYTGIDSTCPDSEPPALTSLAEVLDRIPDPRRVRGRRYRLGSLLALCLAAVLGGATSLAAIARFAADTDTGLREQFGLTSSTPNASTLGRLLARLDGDALDDAVGAWLARHAADPVCDPGDTLVGLAVDGKTVRGSRSKRENASPLLAARLKDPCLSPLPPPVSPFYRRRSGSSTGRRRPACSRPV</sequence>
<comment type="caution">
    <text evidence="4">The sequence shown here is derived from an EMBL/GenBank/DDBJ whole genome shotgun (WGS) entry which is preliminary data.</text>
</comment>
<keyword evidence="2" id="KW-0472">Membrane</keyword>
<protein>
    <recommendedName>
        <fullName evidence="3">H repeat-associated protein N-terminal domain-containing protein</fullName>
    </recommendedName>
</protein>
<dbReference type="RefSeq" id="WP_345439399.1">
    <property type="nucleotide sequence ID" value="NZ_BAABHK010000017.1"/>
</dbReference>
<feature type="compositionally biased region" description="Basic residues" evidence="1">
    <location>
        <begin position="178"/>
        <end position="197"/>
    </location>
</feature>
<evidence type="ECO:0000256" key="1">
    <source>
        <dbReference type="SAM" id="MobiDB-lite"/>
    </source>
</evidence>
<evidence type="ECO:0000313" key="5">
    <source>
        <dbReference type="Proteomes" id="UP001501442"/>
    </source>
</evidence>
<keyword evidence="2" id="KW-1133">Transmembrane helix</keyword>
<evidence type="ECO:0000259" key="3">
    <source>
        <dbReference type="Pfam" id="PF13808"/>
    </source>
</evidence>
<evidence type="ECO:0000256" key="2">
    <source>
        <dbReference type="SAM" id="Phobius"/>
    </source>
</evidence>
<evidence type="ECO:0000313" key="4">
    <source>
        <dbReference type="EMBL" id="GAA4636421.1"/>
    </source>
</evidence>
<name>A0ABP8USY6_9ACTN</name>
<dbReference type="Pfam" id="PF13808">
    <property type="entry name" value="DDE_Tnp_1_assoc"/>
    <property type="match status" value="1"/>
</dbReference>
<dbReference type="Proteomes" id="UP001501442">
    <property type="component" value="Unassembled WGS sequence"/>
</dbReference>
<dbReference type="InterPro" id="IPR051698">
    <property type="entry name" value="Transposase_11-like"/>
</dbReference>
<proteinExistence type="predicted"/>
<feature type="transmembrane region" description="Helical" evidence="2">
    <location>
        <begin position="51"/>
        <end position="77"/>
    </location>
</feature>
<keyword evidence="2" id="KW-0812">Transmembrane</keyword>
<dbReference type="InterPro" id="IPR032806">
    <property type="entry name" value="YbfD_N"/>
</dbReference>
<dbReference type="PANTHER" id="PTHR30298:SF0">
    <property type="entry name" value="PROTEIN YBFL-RELATED"/>
    <property type="match status" value="1"/>
</dbReference>
<keyword evidence="5" id="KW-1185">Reference proteome</keyword>